<dbReference type="GO" id="GO:0009103">
    <property type="term" value="P:lipopolysaccharide biosynthetic process"/>
    <property type="evidence" value="ECO:0007669"/>
    <property type="project" value="UniProtKB-UniRule"/>
</dbReference>
<evidence type="ECO:0000256" key="9">
    <source>
        <dbReference type="ARBA" id="ARBA00022989"/>
    </source>
</evidence>
<evidence type="ECO:0000256" key="5">
    <source>
        <dbReference type="ARBA" id="ARBA00022519"/>
    </source>
</evidence>
<dbReference type="GO" id="GO:0005886">
    <property type="term" value="C:plasma membrane"/>
    <property type="evidence" value="ECO:0007669"/>
    <property type="project" value="UniProtKB-SubCell"/>
</dbReference>
<dbReference type="PANTHER" id="PTHR30561">
    <property type="entry name" value="SMR FAMILY PROTON-DEPENDENT DRUG EFFLUX TRANSPORTER SUGE"/>
    <property type="match status" value="1"/>
</dbReference>
<feature type="transmembrane region" description="Helical" evidence="12">
    <location>
        <begin position="81"/>
        <end position="99"/>
    </location>
</feature>
<dbReference type="SUPFAM" id="SSF103481">
    <property type="entry name" value="Multidrug resistance efflux transporter EmrE"/>
    <property type="match status" value="1"/>
</dbReference>
<dbReference type="NCBIfam" id="NF002816">
    <property type="entry name" value="PRK02971.1-2"/>
    <property type="match status" value="1"/>
</dbReference>
<feature type="transmembrane region" description="Helical" evidence="12">
    <location>
        <begin position="52"/>
        <end position="72"/>
    </location>
</feature>
<evidence type="ECO:0000256" key="7">
    <source>
        <dbReference type="ARBA" id="ARBA00022692"/>
    </source>
</evidence>
<keyword evidence="3 12" id="KW-1003">Cell membrane</keyword>
<keyword evidence="5 12" id="KW-0997">Cell inner membrane</keyword>
<evidence type="ECO:0000256" key="2">
    <source>
        <dbReference type="ARBA" id="ARBA00022448"/>
    </source>
</evidence>
<dbReference type="InterPro" id="IPR000390">
    <property type="entry name" value="Small_drug/metabolite_transptr"/>
</dbReference>
<dbReference type="Proteomes" id="UP000245838">
    <property type="component" value="Chromosome sggmmb4_Chromosome"/>
</dbReference>
<evidence type="ECO:0000256" key="10">
    <source>
        <dbReference type="ARBA" id="ARBA00023098"/>
    </source>
</evidence>
<keyword evidence="9 12" id="KW-1133">Transmembrane helix</keyword>
<dbReference type="GO" id="GO:0009245">
    <property type="term" value="P:lipid A biosynthetic process"/>
    <property type="evidence" value="ECO:0007669"/>
    <property type="project" value="UniProtKB-UniRule"/>
</dbReference>
<comment type="subunit">
    <text evidence="12">Heterodimer of ArnE and ArnF.</text>
</comment>
<evidence type="ECO:0000313" key="14">
    <source>
        <dbReference type="EMBL" id="CRL46045.1"/>
    </source>
</evidence>
<dbReference type="UniPathway" id="UPA00030"/>
<evidence type="ECO:0000256" key="11">
    <source>
        <dbReference type="ARBA" id="ARBA00023136"/>
    </source>
</evidence>
<organism evidence="14 15">
    <name type="scientific">Sodalis glossinidius (strain morsitans)</name>
    <dbReference type="NCBI Taxonomy" id="343509"/>
    <lineage>
        <taxon>Bacteria</taxon>
        <taxon>Pseudomonadati</taxon>
        <taxon>Pseudomonadota</taxon>
        <taxon>Gammaproteobacteria</taxon>
        <taxon>Enterobacterales</taxon>
        <taxon>Bruguierivoracaceae</taxon>
        <taxon>Sodalis</taxon>
    </lineage>
</organism>
<dbReference type="Gene3D" id="1.10.3730.20">
    <property type="match status" value="1"/>
</dbReference>
<dbReference type="AlphaFoldDB" id="A0A193QM91"/>
<keyword evidence="11 12" id="KW-0472">Membrane</keyword>
<dbReference type="KEGG" id="sgl:SG1839"/>
<feature type="transmembrane region" description="Helical" evidence="12">
    <location>
        <begin position="111"/>
        <end position="129"/>
    </location>
</feature>
<comment type="pathway">
    <text evidence="12">Bacterial outer membrane biogenesis; lipopolysaccharide biosynthesis.</text>
</comment>
<name>A0A193QM91_SODGM</name>
<feature type="domain" description="EamA" evidence="13">
    <location>
        <begin position="16"/>
        <end position="124"/>
    </location>
</feature>
<evidence type="ECO:0000313" key="15">
    <source>
        <dbReference type="Proteomes" id="UP000245838"/>
    </source>
</evidence>
<comment type="subcellular location">
    <subcellularLocation>
        <location evidence="12">Cell inner membrane</location>
        <topology evidence="12">Multi-pass membrane protein</topology>
    </subcellularLocation>
    <subcellularLocation>
        <location evidence="1">Cell membrane</location>
        <topology evidence="1">Multi-pass membrane protein</topology>
    </subcellularLocation>
</comment>
<keyword evidence="8 12" id="KW-0448">Lipopolysaccharide biosynthesis</keyword>
<comment type="similarity">
    <text evidence="12">Belongs to the ArnF family.</text>
</comment>
<accession>A0A193QM91</accession>
<evidence type="ECO:0000256" key="6">
    <source>
        <dbReference type="ARBA" id="ARBA00022556"/>
    </source>
</evidence>
<evidence type="ECO:0000256" key="3">
    <source>
        <dbReference type="ARBA" id="ARBA00022475"/>
    </source>
</evidence>
<evidence type="ECO:0000259" key="13">
    <source>
        <dbReference type="Pfam" id="PF00892"/>
    </source>
</evidence>
<gene>
    <name evidence="12 14" type="primary">arnF</name>
    <name evidence="14" type="ORF">SGGMMB4_04286</name>
</gene>
<evidence type="ECO:0000256" key="8">
    <source>
        <dbReference type="ARBA" id="ARBA00022985"/>
    </source>
</evidence>
<proteinExistence type="inferred from homology"/>
<feature type="transmembrane region" description="Helical" evidence="12">
    <location>
        <begin position="12"/>
        <end position="32"/>
    </location>
</feature>
<keyword evidence="2 12" id="KW-0813">Transport</keyword>
<protein>
    <recommendedName>
        <fullName evidence="12">Probable 4-amino-4-deoxy-L-arabinose-phosphoundecaprenol flippase subunit ArnF</fullName>
        <shortName evidence="12">L-Ara4N-phosphoundecaprenol flippase subunit ArnF</shortName>
    </recommendedName>
    <alternativeName>
        <fullName evidence="12">Undecaprenyl phosphate-aminoarabinose flippase subunit ArnF</fullName>
    </alternativeName>
</protein>
<dbReference type="Pfam" id="PF00892">
    <property type="entry name" value="EamA"/>
    <property type="match status" value="1"/>
</dbReference>
<evidence type="ECO:0000256" key="4">
    <source>
        <dbReference type="ARBA" id="ARBA00022516"/>
    </source>
</evidence>
<keyword evidence="4 12" id="KW-0444">Lipid biosynthesis</keyword>
<dbReference type="InterPro" id="IPR000620">
    <property type="entry name" value="EamA_dom"/>
</dbReference>
<keyword evidence="7 12" id="KW-0812">Transmembrane</keyword>
<dbReference type="InterPro" id="IPR037185">
    <property type="entry name" value="EmrE-like"/>
</dbReference>
<sequence>MHGGEFVMGYGWALFSVALVSAAQLLLKWVMMHLPPLGALRLWLDPAYAEPLALLMGGLLAYVCSMGCWFMALRRLPLNKAYPLLSLSYVLVAACALMIPEFNERFTFSRLMGVALICGGLLLICLPAGGKGDTPRR</sequence>
<keyword evidence="10 12" id="KW-0443">Lipid metabolism</keyword>
<dbReference type="HAMAP" id="MF_00538">
    <property type="entry name" value="Flippase_ArnF"/>
    <property type="match status" value="1"/>
</dbReference>
<dbReference type="EMBL" id="LN854557">
    <property type="protein sequence ID" value="CRL46045.1"/>
    <property type="molecule type" value="Genomic_DNA"/>
</dbReference>
<keyword evidence="6 12" id="KW-0441">Lipid A biosynthesis</keyword>
<dbReference type="PANTHER" id="PTHR30561:SF9">
    <property type="entry name" value="4-AMINO-4-DEOXY-L-ARABINOSE-PHOSPHOUNDECAPRENOL FLIPPASE SUBUNIT ARNF-RELATED"/>
    <property type="match status" value="1"/>
</dbReference>
<dbReference type="GO" id="GO:1901505">
    <property type="term" value="F:carbohydrate derivative transmembrane transporter activity"/>
    <property type="evidence" value="ECO:0007669"/>
    <property type="project" value="InterPro"/>
</dbReference>
<dbReference type="InterPro" id="IPR022832">
    <property type="entry name" value="Flippase_ArnF"/>
</dbReference>
<comment type="function">
    <text evidence="12">Translocates 4-amino-4-deoxy-L-arabinose-phosphoundecaprenol (alpha-L-Ara4N-phosphoundecaprenol) from the cytoplasmic to the periplasmic side of the inner membrane.</text>
</comment>
<evidence type="ECO:0000256" key="12">
    <source>
        <dbReference type="HAMAP-Rule" id="MF_00538"/>
    </source>
</evidence>
<evidence type="ECO:0000256" key="1">
    <source>
        <dbReference type="ARBA" id="ARBA00004651"/>
    </source>
</evidence>
<reference evidence="14 15" key="1">
    <citation type="submission" date="2015-05" db="EMBL/GenBank/DDBJ databases">
        <authorList>
            <person name="Goodhead I."/>
        </authorList>
    </citation>
    <scope>NUCLEOTIDE SEQUENCE [LARGE SCALE GENOMIC DNA]</scope>
    <source>
        <strain evidence="15">morsitans</strain>
    </source>
</reference>